<dbReference type="Proteomes" id="UP001221757">
    <property type="component" value="Unassembled WGS sequence"/>
</dbReference>
<dbReference type="PROSITE" id="PS50011">
    <property type="entry name" value="PROTEIN_KINASE_DOM"/>
    <property type="match status" value="1"/>
</dbReference>
<gene>
    <name evidence="2" type="ORF">B0H17DRAFT_1091710</name>
</gene>
<dbReference type="Gene3D" id="1.10.510.10">
    <property type="entry name" value="Transferase(Phosphotransferase) domain 1"/>
    <property type="match status" value="1"/>
</dbReference>
<evidence type="ECO:0000313" key="3">
    <source>
        <dbReference type="Proteomes" id="UP001221757"/>
    </source>
</evidence>
<reference evidence="2" key="1">
    <citation type="submission" date="2023-03" db="EMBL/GenBank/DDBJ databases">
        <title>Massive genome expansion in bonnet fungi (Mycena s.s.) driven by repeated elements and novel gene families across ecological guilds.</title>
        <authorList>
            <consortium name="Lawrence Berkeley National Laboratory"/>
            <person name="Harder C.B."/>
            <person name="Miyauchi S."/>
            <person name="Viragh M."/>
            <person name="Kuo A."/>
            <person name="Thoen E."/>
            <person name="Andreopoulos B."/>
            <person name="Lu D."/>
            <person name="Skrede I."/>
            <person name="Drula E."/>
            <person name="Henrissat B."/>
            <person name="Morin E."/>
            <person name="Kohler A."/>
            <person name="Barry K."/>
            <person name="LaButti K."/>
            <person name="Morin E."/>
            <person name="Salamov A."/>
            <person name="Lipzen A."/>
            <person name="Mereny Z."/>
            <person name="Hegedus B."/>
            <person name="Baldrian P."/>
            <person name="Stursova M."/>
            <person name="Weitz H."/>
            <person name="Taylor A."/>
            <person name="Grigoriev I.V."/>
            <person name="Nagy L.G."/>
            <person name="Martin F."/>
            <person name="Kauserud H."/>
        </authorList>
    </citation>
    <scope>NUCLEOTIDE SEQUENCE</scope>
    <source>
        <strain evidence="2">CBHHK067</strain>
    </source>
</reference>
<protein>
    <recommendedName>
        <fullName evidence="1">Protein kinase domain-containing protein</fullName>
    </recommendedName>
</protein>
<evidence type="ECO:0000313" key="2">
    <source>
        <dbReference type="EMBL" id="KAJ7664712.1"/>
    </source>
</evidence>
<dbReference type="InterPro" id="IPR011009">
    <property type="entry name" value="Kinase-like_dom_sf"/>
</dbReference>
<dbReference type="EMBL" id="JARKIE010000222">
    <property type="protein sequence ID" value="KAJ7664712.1"/>
    <property type="molecule type" value="Genomic_DNA"/>
</dbReference>
<feature type="domain" description="Protein kinase" evidence="1">
    <location>
        <begin position="1"/>
        <end position="92"/>
    </location>
</feature>
<dbReference type="GO" id="GO:0004672">
    <property type="term" value="F:protein kinase activity"/>
    <property type="evidence" value="ECO:0007669"/>
    <property type="project" value="InterPro"/>
</dbReference>
<keyword evidence="3" id="KW-1185">Reference proteome</keyword>
<dbReference type="GO" id="GO:0005524">
    <property type="term" value="F:ATP binding"/>
    <property type="evidence" value="ECO:0007669"/>
    <property type="project" value="InterPro"/>
</dbReference>
<dbReference type="AlphaFoldDB" id="A0AAD7G3S7"/>
<accession>A0AAD7G3S7</accession>
<evidence type="ECO:0000259" key="1">
    <source>
        <dbReference type="PROSITE" id="PS50011"/>
    </source>
</evidence>
<dbReference type="SUPFAM" id="SSF56112">
    <property type="entry name" value="Protein kinase-like (PK-like)"/>
    <property type="match status" value="1"/>
</dbReference>
<organism evidence="2 3">
    <name type="scientific">Mycena rosella</name>
    <name type="common">Pink bonnet</name>
    <name type="synonym">Agaricus rosellus</name>
    <dbReference type="NCBI Taxonomy" id="1033263"/>
    <lineage>
        <taxon>Eukaryota</taxon>
        <taxon>Fungi</taxon>
        <taxon>Dikarya</taxon>
        <taxon>Basidiomycota</taxon>
        <taxon>Agaricomycotina</taxon>
        <taxon>Agaricomycetes</taxon>
        <taxon>Agaricomycetidae</taxon>
        <taxon>Agaricales</taxon>
        <taxon>Marasmiineae</taxon>
        <taxon>Mycenaceae</taxon>
        <taxon>Mycena</taxon>
    </lineage>
</organism>
<name>A0AAD7G3S7_MYCRO</name>
<sequence>MNGERSLSIANTRLTWLLSRVEVYKTFRAIHKEGIAHRDVAARNIVRRAEGTICVVDFGAASLDHRCPGLKCLELTRLRDRLDGELSDEPSY</sequence>
<dbReference type="InterPro" id="IPR000719">
    <property type="entry name" value="Prot_kinase_dom"/>
</dbReference>
<comment type="caution">
    <text evidence="2">The sequence shown here is derived from an EMBL/GenBank/DDBJ whole genome shotgun (WGS) entry which is preliminary data.</text>
</comment>
<proteinExistence type="predicted"/>